<keyword evidence="7 8" id="KW-0501">Molybdenum cofactor biosynthesis</keyword>
<dbReference type="GO" id="GO:0046872">
    <property type="term" value="F:metal ion binding"/>
    <property type="evidence" value="ECO:0007669"/>
    <property type="project" value="UniProtKB-KW"/>
</dbReference>
<dbReference type="InterPro" id="IPR029044">
    <property type="entry name" value="Nucleotide-diphossugar_trans"/>
</dbReference>
<dbReference type="CDD" id="cd02503">
    <property type="entry name" value="MobA"/>
    <property type="match status" value="1"/>
</dbReference>
<comment type="caution">
    <text evidence="10">The sequence shown here is derived from an EMBL/GenBank/DDBJ whole genome shotgun (WGS) entry which is preliminary data.</text>
</comment>
<dbReference type="PANTHER" id="PTHR19136">
    <property type="entry name" value="MOLYBDENUM COFACTOR GUANYLYLTRANSFERASE"/>
    <property type="match status" value="1"/>
</dbReference>
<name>A0A5D0WQG1_9FIRM</name>
<comment type="subcellular location">
    <subcellularLocation>
        <location evidence="8">Cytoplasm</location>
    </subcellularLocation>
</comment>
<dbReference type="Proteomes" id="UP000322619">
    <property type="component" value="Unassembled WGS sequence"/>
</dbReference>
<dbReference type="AlphaFoldDB" id="A0A5D0WQG1"/>
<dbReference type="Gene3D" id="3.90.550.10">
    <property type="entry name" value="Spore Coat Polysaccharide Biosynthesis Protein SpsA, Chain A"/>
    <property type="match status" value="1"/>
</dbReference>
<evidence type="ECO:0000256" key="7">
    <source>
        <dbReference type="ARBA" id="ARBA00023150"/>
    </source>
</evidence>
<evidence type="ECO:0000256" key="2">
    <source>
        <dbReference type="ARBA" id="ARBA00022679"/>
    </source>
</evidence>
<evidence type="ECO:0000256" key="1">
    <source>
        <dbReference type="ARBA" id="ARBA00022490"/>
    </source>
</evidence>
<dbReference type="EMBL" id="VSLA01000011">
    <property type="protein sequence ID" value="TYC86387.1"/>
    <property type="molecule type" value="Genomic_DNA"/>
</dbReference>
<proteinExistence type="inferred from homology"/>
<feature type="binding site" evidence="8">
    <location>
        <position position="100"/>
    </location>
    <ligand>
        <name>GTP</name>
        <dbReference type="ChEBI" id="CHEBI:37565"/>
    </ligand>
</feature>
<dbReference type="EC" id="2.7.7.77" evidence="8"/>
<evidence type="ECO:0000256" key="8">
    <source>
        <dbReference type="HAMAP-Rule" id="MF_00316"/>
    </source>
</evidence>
<comment type="domain">
    <text evidence="8">The N-terminal domain determines nucleotide recognition and specific binding, while the C-terminal domain determines the specific binding to the target protein.</text>
</comment>
<evidence type="ECO:0000256" key="6">
    <source>
        <dbReference type="ARBA" id="ARBA00023134"/>
    </source>
</evidence>
<dbReference type="Pfam" id="PF12804">
    <property type="entry name" value="NTP_transf_3"/>
    <property type="match status" value="1"/>
</dbReference>
<keyword evidence="3 8" id="KW-0479">Metal-binding</keyword>
<feature type="binding site" evidence="8">
    <location>
        <position position="100"/>
    </location>
    <ligand>
        <name>Mg(2+)</name>
        <dbReference type="ChEBI" id="CHEBI:18420"/>
    </ligand>
</feature>
<keyword evidence="6 8" id="KW-0342">GTP-binding</keyword>
<organism evidence="10 11">
    <name type="scientific">Acetobacterium wieringae</name>
    <dbReference type="NCBI Taxonomy" id="52694"/>
    <lineage>
        <taxon>Bacteria</taxon>
        <taxon>Bacillati</taxon>
        <taxon>Bacillota</taxon>
        <taxon>Clostridia</taxon>
        <taxon>Eubacteriales</taxon>
        <taxon>Eubacteriaceae</taxon>
        <taxon>Acetobacterium</taxon>
    </lineage>
</organism>
<dbReference type="OrthoDB" id="9788394at2"/>
<comment type="function">
    <text evidence="8">Transfers a GMP moiety from GTP to Mo-molybdopterin (Mo-MPT) cofactor (Moco or molybdenum cofactor) to form Mo-molybdopterin guanine dinucleotide (Mo-MGD) cofactor.</text>
</comment>
<reference evidence="10 11" key="1">
    <citation type="submission" date="2019-08" db="EMBL/GenBank/DDBJ databases">
        <title>Isolation and enrichment of carboxydotrophic bacteria from anaerobic sludge for the production of bio-based chemicals from syngas.</title>
        <authorList>
            <person name="Antares A.L."/>
            <person name="Moreira J."/>
            <person name="Diender M."/>
            <person name="Parshina S.N."/>
            <person name="Stams A.J.M."/>
            <person name="Alves M."/>
            <person name="Alves J.I."/>
            <person name="Sousa D.Z."/>
        </authorList>
    </citation>
    <scope>NUCLEOTIDE SEQUENCE [LARGE SCALE GENOMIC DNA]</scope>
    <source>
        <strain evidence="10 11">JM</strain>
    </source>
</reference>
<dbReference type="GO" id="GO:0006777">
    <property type="term" value="P:Mo-molybdopterin cofactor biosynthetic process"/>
    <property type="evidence" value="ECO:0007669"/>
    <property type="project" value="UniProtKB-KW"/>
</dbReference>
<comment type="similarity">
    <text evidence="8">Belongs to the MobA family.</text>
</comment>
<evidence type="ECO:0000259" key="9">
    <source>
        <dbReference type="Pfam" id="PF12804"/>
    </source>
</evidence>
<dbReference type="GO" id="GO:0005525">
    <property type="term" value="F:GTP binding"/>
    <property type="evidence" value="ECO:0007669"/>
    <property type="project" value="UniProtKB-UniRule"/>
</dbReference>
<dbReference type="SUPFAM" id="SSF53448">
    <property type="entry name" value="Nucleotide-diphospho-sugar transferases"/>
    <property type="match status" value="1"/>
</dbReference>
<keyword evidence="1 8" id="KW-0963">Cytoplasm</keyword>
<dbReference type="InterPro" id="IPR013482">
    <property type="entry name" value="Molybde_CF_guanTrfase"/>
</dbReference>
<feature type="domain" description="MobA-like NTP transferase" evidence="9">
    <location>
        <begin position="9"/>
        <end position="161"/>
    </location>
</feature>
<dbReference type="HAMAP" id="MF_00316">
    <property type="entry name" value="MobA"/>
    <property type="match status" value="1"/>
</dbReference>
<keyword evidence="4 8" id="KW-0547">Nucleotide-binding</keyword>
<dbReference type="InterPro" id="IPR025877">
    <property type="entry name" value="MobA-like_NTP_Trfase"/>
</dbReference>
<comment type="catalytic activity">
    <reaction evidence="8">
        <text>Mo-molybdopterin + GTP + H(+) = Mo-molybdopterin guanine dinucleotide + diphosphate</text>
        <dbReference type="Rhea" id="RHEA:34243"/>
        <dbReference type="ChEBI" id="CHEBI:15378"/>
        <dbReference type="ChEBI" id="CHEBI:33019"/>
        <dbReference type="ChEBI" id="CHEBI:37565"/>
        <dbReference type="ChEBI" id="CHEBI:71302"/>
        <dbReference type="ChEBI" id="CHEBI:71310"/>
        <dbReference type="EC" id="2.7.7.77"/>
    </reaction>
</comment>
<evidence type="ECO:0000256" key="3">
    <source>
        <dbReference type="ARBA" id="ARBA00022723"/>
    </source>
</evidence>
<keyword evidence="2 8" id="KW-0808">Transferase</keyword>
<gene>
    <name evidence="8" type="primary">mobA</name>
    <name evidence="10" type="ORF">FXB42_06805</name>
</gene>
<dbReference type="GO" id="GO:0005737">
    <property type="term" value="C:cytoplasm"/>
    <property type="evidence" value="ECO:0007669"/>
    <property type="project" value="UniProtKB-SubCell"/>
</dbReference>
<dbReference type="GO" id="GO:0061603">
    <property type="term" value="F:molybdenum cofactor guanylyltransferase activity"/>
    <property type="evidence" value="ECO:0007669"/>
    <property type="project" value="UniProtKB-EC"/>
</dbReference>
<evidence type="ECO:0000313" key="11">
    <source>
        <dbReference type="Proteomes" id="UP000322619"/>
    </source>
</evidence>
<comment type="cofactor">
    <cofactor evidence="8">
        <name>Mg(2+)</name>
        <dbReference type="ChEBI" id="CHEBI:18420"/>
    </cofactor>
</comment>
<evidence type="ECO:0000256" key="4">
    <source>
        <dbReference type="ARBA" id="ARBA00022741"/>
    </source>
</evidence>
<sequence length="206" mass="23604">MDLKKFGTAVILSGGLSRRMGYDKKKLRIDGENIINRIVKQLSLDFEDIIIAGSKPENLPEIGGIRGVYPDAMELSASLVGIYTGLLHARSEYLYVTACDMPVYNHDYVVYMKQLIKSNPGVGGCVTRFEEWIEPFNAFYRADLGPKVASFLETGRKSIYKCFEHENLYYIDEKKGREFSPDWDMFCNLNTPSELKNHIKKRRDLI</sequence>
<feature type="binding site" evidence="8">
    <location>
        <begin position="12"/>
        <end position="14"/>
    </location>
    <ligand>
        <name>GTP</name>
        <dbReference type="ChEBI" id="CHEBI:37565"/>
    </ligand>
</feature>
<feature type="binding site" evidence="8">
    <location>
        <position position="71"/>
    </location>
    <ligand>
        <name>GTP</name>
        <dbReference type="ChEBI" id="CHEBI:37565"/>
    </ligand>
</feature>
<dbReference type="PANTHER" id="PTHR19136:SF81">
    <property type="entry name" value="MOLYBDENUM COFACTOR GUANYLYLTRANSFERASE"/>
    <property type="match status" value="1"/>
</dbReference>
<accession>A0A5D0WQG1</accession>
<evidence type="ECO:0000256" key="5">
    <source>
        <dbReference type="ARBA" id="ARBA00022842"/>
    </source>
</evidence>
<keyword evidence="10" id="KW-0548">Nucleotidyltransferase</keyword>
<evidence type="ECO:0000313" key="10">
    <source>
        <dbReference type="EMBL" id="TYC86387.1"/>
    </source>
</evidence>
<protein>
    <recommendedName>
        <fullName evidence="8">Probable molybdenum cofactor guanylyltransferase</fullName>
        <shortName evidence="8">MoCo guanylyltransferase</shortName>
        <ecNumber evidence="8">2.7.7.77</ecNumber>
    </recommendedName>
    <alternativeName>
        <fullName evidence="8">GTP:molybdopterin guanylyltransferase</fullName>
    </alternativeName>
    <alternativeName>
        <fullName evidence="8">Mo-MPT guanylyltransferase</fullName>
    </alternativeName>
    <alternativeName>
        <fullName evidence="8">Molybdopterin guanylyltransferase</fullName>
    </alternativeName>
    <alternativeName>
        <fullName evidence="8">Molybdopterin-guanine dinucleotide synthase</fullName>
        <shortName evidence="8">MGD synthase</shortName>
    </alternativeName>
</protein>
<comment type="caution">
    <text evidence="8">Lacks conserved residue(s) required for the propagation of feature annotation.</text>
</comment>
<keyword evidence="5 8" id="KW-0460">Magnesium</keyword>
<feature type="binding site" evidence="8">
    <location>
        <position position="24"/>
    </location>
    <ligand>
        <name>GTP</name>
        <dbReference type="ChEBI" id="CHEBI:37565"/>
    </ligand>
</feature>